<dbReference type="InterPro" id="IPR015943">
    <property type="entry name" value="WD40/YVTN_repeat-like_dom_sf"/>
</dbReference>
<evidence type="ECO:0000256" key="6">
    <source>
        <dbReference type="ARBA" id="ARBA00038255"/>
    </source>
</evidence>
<keyword evidence="4" id="KW-0819">tRNA processing</keyword>
<dbReference type="Pfam" id="PF00400">
    <property type="entry name" value="WD40"/>
    <property type="match status" value="2"/>
</dbReference>
<name>A0AAE0MM50_9PEZI</name>
<keyword evidence="9" id="KW-1185">Reference proteome</keyword>
<dbReference type="PROSITE" id="PS50082">
    <property type="entry name" value="WD_REPEATS_2"/>
    <property type="match status" value="2"/>
</dbReference>
<dbReference type="PANTHER" id="PTHR14344:SF3">
    <property type="entry name" value="WD REPEAT-CONTAINING PROTEIN 6"/>
    <property type="match status" value="1"/>
</dbReference>
<dbReference type="SUPFAM" id="SSF50998">
    <property type="entry name" value="Quinoprotein alcohol dehydrogenase-like"/>
    <property type="match status" value="1"/>
</dbReference>
<keyword evidence="2" id="KW-0963">Cytoplasm</keyword>
<dbReference type="InterPro" id="IPR001680">
    <property type="entry name" value="WD40_rpt"/>
</dbReference>
<comment type="subcellular location">
    <subcellularLocation>
        <location evidence="1">Cytoplasm</location>
    </subcellularLocation>
</comment>
<evidence type="ECO:0000256" key="2">
    <source>
        <dbReference type="ARBA" id="ARBA00022490"/>
    </source>
</evidence>
<gene>
    <name evidence="8" type="ORF">B0T19DRAFT_378116</name>
</gene>
<evidence type="ECO:0000313" key="9">
    <source>
        <dbReference type="Proteomes" id="UP001286456"/>
    </source>
</evidence>
<dbReference type="PANTHER" id="PTHR14344">
    <property type="entry name" value="WD REPEAT PROTEIN"/>
    <property type="match status" value="1"/>
</dbReference>
<dbReference type="PROSITE" id="PS00678">
    <property type="entry name" value="WD_REPEATS_1"/>
    <property type="match status" value="1"/>
</dbReference>
<reference evidence="8" key="1">
    <citation type="journal article" date="2023" name="Mol. Phylogenet. Evol.">
        <title>Genome-scale phylogeny and comparative genomics of the fungal order Sordariales.</title>
        <authorList>
            <person name="Hensen N."/>
            <person name="Bonometti L."/>
            <person name="Westerberg I."/>
            <person name="Brannstrom I.O."/>
            <person name="Guillou S."/>
            <person name="Cros-Aarteil S."/>
            <person name="Calhoun S."/>
            <person name="Haridas S."/>
            <person name="Kuo A."/>
            <person name="Mondo S."/>
            <person name="Pangilinan J."/>
            <person name="Riley R."/>
            <person name="LaButti K."/>
            <person name="Andreopoulos B."/>
            <person name="Lipzen A."/>
            <person name="Chen C."/>
            <person name="Yan M."/>
            <person name="Daum C."/>
            <person name="Ng V."/>
            <person name="Clum A."/>
            <person name="Steindorff A."/>
            <person name="Ohm R.A."/>
            <person name="Martin F."/>
            <person name="Silar P."/>
            <person name="Natvig D.O."/>
            <person name="Lalanne C."/>
            <person name="Gautier V."/>
            <person name="Ament-Velasquez S.L."/>
            <person name="Kruys A."/>
            <person name="Hutchinson M.I."/>
            <person name="Powell A.J."/>
            <person name="Barry K."/>
            <person name="Miller A.N."/>
            <person name="Grigoriev I.V."/>
            <person name="Debuchy R."/>
            <person name="Gladieux P."/>
            <person name="Hiltunen Thoren M."/>
            <person name="Johannesson H."/>
        </authorList>
    </citation>
    <scope>NUCLEOTIDE SEQUENCE</scope>
    <source>
        <strain evidence="8">SMH4131-1</strain>
    </source>
</reference>
<dbReference type="InterPro" id="IPR051973">
    <property type="entry name" value="tRNA_Anticodon_Mtase-Reg"/>
</dbReference>
<evidence type="ECO:0000256" key="1">
    <source>
        <dbReference type="ARBA" id="ARBA00004496"/>
    </source>
</evidence>
<dbReference type="InterPro" id="IPR036322">
    <property type="entry name" value="WD40_repeat_dom_sf"/>
</dbReference>
<evidence type="ECO:0000313" key="8">
    <source>
        <dbReference type="EMBL" id="KAK3336124.1"/>
    </source>
</evidence>
<comment type="similarity">
    <text evidence="6">Belongs to the WD repeat WDR6 family.</text>
</comment>
<dbReference type="PROSITE" id="PS50294">
    <property type="entry name" value="WD_REPEATS_REGION"/>
    <property type="match status" value="2"/>
</dbReference>
<dbReference type="Proteomes" id="UP001286456">
    <property type="component" value="Unassembled WGS sequence"/>
</dbReference>
<dbReference type="InterPro" id="IPR019775">
    <property type="entry name" value="WD40_repeat_CS"/>
</dbReference>
<dbReference type="EMBL" id="JAUEPO010000001">
    <property type="protein sequence ID" value="KAK3336124.1"/>
    <property type="molecule type" value="Genomic_DNA"/>
</dbReference>
<reference evidence="8" key="2">
    <citation type="submission" date="2023-06" db="EMBL/GenBank/DDBJ databases">
        <authorList>
            <consortium name="Lawrence Berkeley National Laboratory"/>
            <person name="Haridas S."/>
            <person name="Hensen N."/>
            <person name="Bonometti L."/>
            <person name="Westerberg I."/>
            <person name="Brannstrom I.O."/>
            <person name="Guillou S."/>
            <person name="Cros-Aarteil S."/>
            <person name="Calhoun S."/>
            <person name="Kuo A."/>
            <person name="Mondo S."/>
            <person name="Pangilinan J."/>
            <person name="Riley R."/>
            <person name="Labutti K."/>
            <person name="Andreopoulos B."/>
            <person name="Lipzen A."/>
            <person name="Chen C."/>
            <person name="Yanf M."/>
            <person name="Daum C."/>
            <person name="Ng V."/>
            <person name="Clum A."/>
            <person name="Steindorff A."/>
            <person name="Ohm R."/>
            <person name="Martin F."/>
            <person name="Silar P."/>
            <person name="Natvig D."/>
            <person name="Lalanne C."/>
            <person name="Gautier V."/>
            <person name="Ament-Velasquez S.L."/>
            <person name="Kruys A."/>
            <person name="Hutchinson M.I."/>
            <person name="Powell A.J."/>
            <person name="Barry K."/>
            <person name="Miller A.N."/>
            <person name="Grigoriev I.V."/>
            <person name="Debuchy R."/>
            <person name="Gladieux P."/>
            <person name="Thoren M.H."/>
            <person name="Johannesson H."/>
        </authorList>
    </citation>
    <scope>NUCLEOTIDE SEQUENCE</scope>
    <source>
        <strain evidence="8">SMH4131-1</strain>
    </source>
</reference>
<keyword evidence="5" id="KW-0677">Repeat</keyword>
<evidence type="ECO:0000256" key="5">
    <source>
        <dbReference type="ARBA" id="ARBA00022737"/>
    </source>
</evidence>
<dbReference type="Gene3D" id="2.130.10.10">
    <property type="entry name" value="YVTN repeat-like/Quinoprotein amine dehydrogenase"/>
    <property type="match status" value="3"/>
</dbReference>
<feature type="repeat" description="WD" evidence="7">
    <location>
        <begin position="810"/>
        <end position="851"/>
    </location>
</feature>
<evidence type="ECO:0000256" key="7">
    <source>
        <dbReference type="PROSITE-ProRule" id="PRU00221"/>
    </source>
</evidence>
<dbReference type="SMART" id="SM00320">
    <property type="entry name" value="WD40"/>
    <property type="match status" value="9"/>
</dbReference>
<evidence type="ECO:0000256" key="3">
    <source>
        <dbReference type="ARBA" id="ARBA00022574"/>
    </source>
</evidence>
<organism evidence="8 9">
    <name type="scientific">Cercophora scortea</name>
    <dbReference type="NCBI Taxonomy" id="314031"/>
    <lineage>
        <taxon>Eukaryota</taxon>
        <taxon>Fungi</taxon>
        <taxon>Dikarya</taxon>
        <taxon>Ascomycota</taxon>
        <taxon>Pezizomycotina</taxon>
        <taxon>Sordariomycetes</taxon>
        <taxon>Sordariomycetidae</taxon>
        <taxon>Sordariales</taxon>
        <taxon>Lasiosphaeriaceae</taxon>
        <taxon>Cercophora</taxon>
    </lineage>
</organism>
<comment type="caution">
    <text evidence="8">The sequence shown here is derived from an EMBL/GenBank/DDBJ whole genome shotgun (WGS) entry which is preliminary data.</text>
</comment>
<dbReference type="InterPro" id="IPR011047">
    <property type="entry name" value="Quinoprotein_ADH-like_sf"/>
</dbReference>
<dbReference type="AlphaFoldDB" id="A0AAE0MM50"/>
<dbReference type="GO" id="GO:0030488">
    <property type="term" value="P:tRNA methylation"/>
    <property type="evidence" value="ECO:0007669"/>
    <property type="project" value="TreeGrafter"/>
</dbReference>
<evidence type="ECO:0000256" key="4">
    <source>
        <dbReference type="ARBA" id="ARBA00022694"/>
    </source>
</evidence>
<proteinExistence type="inferred from homology"/>
<dbReference type="GO" id="GO:0005737">
    <property type="term" value="C:cytoplasm"/>
    <property type="evidence" value="ECO:0007669"/>
    <property type="project" value="UniProtKB-SubCell"/>
</dbReference>
<accession>A0AAE0MM50</accession>
<feature type="repeat" description="WD" evidence="7">
    <location>
        <begin position="228"/>
        <end position="277"/>
    </location>
</feature>
<sequence>MAQKITNHHIPAPRTQLQHNYVQSPITALAFYHAGPGRVFLLAGEDTWLRVYDVSGARLLGQLQIFSSQPIHGLHVSSTEEPSTGGEDARLLVWGAHSVAVLPQESLRSLVDGNGTAPIARSREIMAPDWIYDAILFPSSSRGVQGVLVTAHNEIVPILQGGSAADGDSVTFGSLTSPSRPILYSANLCLLSPDTVLVAGGTAFGEIIVWKYYLDSSRPTQWEVMFVFTGHEGSIFGVSISPELELAPGVKARLLASCSDDRTIRVWDVTDRPLASANGASPDTSYAEARETGFGGNSEVRLENQNDASRCLAVAMGHVSRIWHVKFTGRENHHTPRASLVEIYSFGEDCYRQKWELSLDLERLRDPLHCLQDSAGAGSIGALKGCGSISCHSGKNIWSCAVLGSEYGHPVIATGGADGRIAISGNREAEAPRQEQYSDVDIDISLDQVLLSIGDISNNRGAAAPDTRPKKGLKDAFFLRYSFLSEQTVLATSSSGRLLLGTVGDSTHWRDVAVSDAVVADIKSYNIIKSPVHGTAVLGSASGQLYLFQDSPHQGLREIAKVPGKVSDIICVRDPAQDERSIPRTWTAIVTAMSVGFATMLTFDTATGDLVDDQPQIQLPPGLIVTAAAFCGGSLVLGSRVGQLSIYKATGPANCFIPVVSRKDCKAKDAITCIVPLPGSPDCFLTGCRDGRYRIYTIITTTLGSEDTATLHLQHEIAPPLGMIEGAWFTKPIDGGDIELILHGFRGNNFVVWNESSRQELATLECGGAHRPFDYVSPAADPGQIRLIFTRAAQLRFCSQRRPALKTLKEGGHGREMRAVAASRCGTYVATAAEDTTVRIWQPRNSDSDKAQGKGFKCLAILEKHSAGIQCLRWLGTDYLLSSAGSEELYIWRVTRLASNYAALAVVCEAAYPDRTADGDLRILDFDVQPWTAAAEEDGVMAISLVLSNSTFKTYLYSQPGGFRTLATGHYTGACLMQIRHLRVSAREMHVLTAATDGRVVVWTAAADATADSGGYEDFAIAAVTKLHQSTVKCLDLVPYYDAGDDNPCRWMVVTGGDDNALGLLDLAWSSAAGESESKFSVVNKARVKDAHAAAVTGVCVVIGDGSGEPLDIATVSNDQRVKLWRVQTRGGGQEPPRVSLLSNQYSSVADPGDLEVIAGGRRLMIGGVGAEVWDVSGRDAVLVKG</sequence>
<keyword evidence="3 7" id="KW-0853">WD repeat</keyword>
<protein>
    <submittedName>
        <fullName evidence="8">Uncharacterized protein</fullName>
    </submittedName>
</protein>
<dbReference type="SUPFAM" id="SSF50978">
    <property type="entry name" value="WD40 repeat-like"/>
    <property type="match status" value="1"/>
</dbReference>